<dbReference type="Gene3D" id="3.10.310.30">
    <property type="match status" value="1"/>
</dbReference>
<comment type="similarity">
    <text evidence="1">Belongs to the RecJ family.</text>
</comment>
<dbReference type="Proteomes" id="UP000713904">
    <property type="component" value="Unassembled WGS sequence"/>
</dbReference>
<comment type="caution">
    <text evidence="9">The sequence shown here is derived from an EMBL/GenBank/DDBJ whole genome shotgun (WGS) entry which is preliminary data.</text>
</comment>
<evidence type="ECO:0000313" key="10">
    <source>
        <dbReference type="Proteomes" id="UP000713904"/>
    </source>
</evidence>
<dbReference type="InterPro" id="IPR038763">
    <property type="entry name" value="DHH_sf"/>
</dbReference>
<keyword evidence="3" id="KW-0540">Nuclease</keyword>
<dbReference type="Pfam" id="PF02272">
    <property type="entry name" value="DHHA1"/>
    <property type="match status" value="1"/>
</dbReference>
<evidence type="ECO:0000259" key="6">
    <source>
        <dbReference type="Pfam" id="PF01368"/>
    </source>
</evidence>
<keyword evidence="10" id="KW-1185">Reference proteome</keyword>
<dbReference type="InterPro" id="IPR004610">
    <property type="entry name" value="RecJ"/>
</dbReference>
<evidence type="ECO:0000259" key="8">
    <source>
        <dbReference type="Pfam" id="PF17768"/>
    </source>
</evidence>
<proteinExistence type="inferred from homology"/>
<keyword evidence="4" id="KW-0378">Hydrolase</keyword>
<dbReference type="InterPro" id="IPR041122">
    <property type="entry name" value="RecJ_OB"/>
</dbReference>
<dbReference type="Pfam" id="PF01368">
    <property type="entry name" value="DHH"/>
    <property type="match status" value="1"/>
</dbReference>
<keyword evidence="5 9" id="KW-0269">Exonuclease</keyword>
<evidence type="ECO:0000256" key="1">
    <source>
        <dbReference type="ARBA" id="ARBA00005915"/>
    </source>
</evidence>
<dbReference type="EMBL" id="JABGBW010000002">
    <property type="protein sequence ID" value="MBC2575948.1"/>
    <property type="molecule type" value="Genomic_DNA"/>
</dbReference>
<evidence type="ECO:0000259" key="7">
    <source>
        <dbReference type="Pfam" id="PF02272"/>
    </source>
</evidence>
<gene>
    <name evidence="9" type="primary">recJ</name>
    <name evidence="9" type="ORF">HLB29_04545</name>
</gene>
<protein>
    <recommendedName>
        <fullName evidence="2">Single-stranded-DNA-specific exonuclease RecJ</fullName>
    </recommendedName>
</protein>
<reference evidence="9 10" key="1">
    <citation type="submission" date="2020-05" db="EMBL/GenBank/DDBJ databases">
        <title>Draft genome of xy-202 and genomic insight in genome of the genus Peptostreptococcus.</title>
        <authorList>
            <person name="Zhang Z."/>
        </authorList>
    </citation>
    <scope>NUCLEOTIDE SEQUENCE [LARGE SCALE GENOMIC DNA]</scope>
    <source>
        <strain evidence="9 10">DSM 27025</strain>
    </source>
</reference>
<evidence type="ECO:0000256" key="3">
    <source>
        <dbReference type="ARBA" id="ARBA00022722"/>
    </source>
</evidence>
<dbReference type="RefSeq" id="WP_185623963.1">
    <property type="nucleotide sequence ID" value="NZ_JABGBW010000002.1"/>
</dbReference>
<evidence type="ECO:0000256" key="2">
    <source>
        <dbReference type="ARBA" id="ARBA00019841"/>
    </source>
</evidence>
<dbReference type="Pfam" id="PF17768">
    <property type="entry name" value="RecJ_OB"/>
    <property type="match status" value="1"/>
</dbReference>
<evidence type="ECO:0000256" key="5">
    <source>
        <dbReference type="ARBA" id="ARBA00022839"/>
    </source>
</evidence>
<sequence>MKKWTVINKCEPSGNINTEKFNISNEIAQIMINRGITEYDDIQMFIKSNFEYLRDPFLLKDMEKAVIRIKKAIENREKICVFGDYDVDGVSSTSILILYFKHISYDVNYYIPNRLDEGYGLNKDAIEQIKSDNVDLIITVDCGITSVEEVEYAKKLGIDVIITDHHECQLELPNAVAVVDPKREDCAYPFKGICGCGVAFKLIHALEGDEYIINNIYRYLEIVSLATICDIMPVLDENRIIVKNGLDIIGRGNNIGMKALLEVCGLTDFKIKSSHLGFAIGPRINASGRLGFSSLGVELFTCDNDEKAKEIAELMNIKNEERQLIESKIYKEAENILSLDGSYEDDKVIVLASEGWHHGIIGIVASKLTEKYYKPCILLCLEDGIAVGSARSIKGFDIFDAMLKCKDYMLKFGGHEQAAGLSIEKEKIASFRKKINEIADFELEDEDLVEEIKIEYEIDEKKLNLKLVDRLHLLEPFGIKNPTPHFLIRDCYVKNIFLLGKDKNHLKILIEKEKEYECIGFGMSHLKEIFDVGDMIDVVCRIDENTFNGNTKIQLQIKDVRLSRPKDISLYPEVVKTVSKIINLDRYKNDDFNKNKEKNDTDFIEYNFIYDHMNNFFKNDNIDDIKKILSYENYEEYQEIRHNIENRNVKRDSDIIMEIDDNTVAIINTINGYFRYISDLNISNSEKNNIMFLSNIDKSELKVYNKIIIYDYVDNIADLDKIFISKNENSQIILNFNESDFIHLVNKFNEQSFNREKFVNAYKYLMLVESGKVDFDFFARTIDISTTELLIILDVLKNENLIDYNIDFEKGEFVFKILPKPANKLDLKKNRIIVGINETKQKFENTYKI</sequence>
<dbReference type="InterPro" id="IPR003156">
    <property type="entry name" value="DHHA1_dom"/>
</dbReference>
<dbReference type="PANTHER" id="PTHR30255">
    <property type="entry name" value="SINGLE-STRANDED-DNA-SPECIFIC EXONUCLEASE RECJ"/>
    <property type="match status" value="1"/>
</dbReference>
<evidence type="ECO:0000313" key="9">
    <source>
        <dbReference type="EMBL" id="MBC2575948.1"/>
    </source>
</evidence>
<feature type="domain" description="DHHA1" evidence="7">
    <location>
        <begin position="346"/>
        <end position="438"/>
    </location>
</feature>
<dbReference type="InterPro" id="IPR001667">
    <property type="entry name" value="DDH_dom"/>
</dbReference>
<dbReference type="NCBIfam" id="TIGR00644">
    <property type="entry name" value="recJ"/>
    <property type="match status" value="1"/>
</dbReference>
<dbReference type="GO" id="GO:0004527">
    <property type="term" value="F:exonuclease activity"/>
    <property type="evidence" value="ECO:0007669"/>
    <property type="project" value="UniProtKB-KW"/>
</dbReference>
<accession>A0ABR6TL31</accession>
<dbReference type="InterPro" id="IPR051673">
    <property type="entry name" value="SSDNA_exonuclease_RecJ"/>
</dbReference>
<evidence type="ECO:0000256" key="4">
    <source>
        <dbReference type="ARBA" id="ARBA00022801"/>
    </source>
</evidence>
<dbReference type="PANTHER" id="PTHR30255:SF2">
    <property type="entry name" value="SINGLE-STRANDED-DNA-SPECIFIC EXONUCLEASE RECJ"/>
    <property type="match status" value="1"/>
</dbReference>
<dbReference type="Gene3D" id="3.90.1640.30">
    <property type="match status" value="1"/>
</dbReference>
<dbReference type="SUPFAM" id="SSF64182">
    <property type="entry name" value="DHH phosphoesterases"/>
    <property type="match status" value="1"/>
</dbReference>
<name>A0ABR6TL31_9FIRM</name>
<feature type="domain" description="DDH" evidence="6">
    <location>
        <begin position="78"/>
        <end position="225"/>
    </location>
</feature>
<feature type="domain" description="RecJ OB" evidence="8">
    <location>
        <begin position="454"/>
        <end position="559"/>
    </location>
</feature>
<organism evidence="9 10">
    <name type="scientific">Peptostreptococcus canis</name>
    <dbReference type="NCBI Taxonomy" id="1159213"/>
    <lineage>
        <taxon>Bacteria</taxon>
        <taxon>Bacillati</taxon>
        <taxon>Bacillota</taxon>
        <taxon>Clostridia</taxon>
        <taxon>Peptostreptococcales</taxon>
        <taxon>Peptostreptococcaceae</taxon>
        <taxon>Peptostreptococcus</taxon>
    </lineage>
</organism>